<evidence type="ECO:0000313" key="1">
    <source>
        <dbReference type="EMBL" id="GHD62839.1"/>
    </source>
</evidence>
<organism evidence="1 2">
    <name type="scientific">Thalassobaculum fulvum</name>
    <dbReference type="NCBI Taxonomy" id="1633335"/>
    <lineage>
        <taxon>Bacteria</taxon>
        <taxon>Pseudomonadati</taxon>
        <taxon>Pseudomonadota</taxon>
        <taxon>Alphaproteobacteria</taxon>
        <taxon>Rhodospirillales</taxon>
        <taxon>Thalassobaculaceae</taxon>
        <taxon>Thalassobaculum</taxon>
    </lineage>
</organism>
<dbReference type="RefSeq" id="WP_189995302.1">
    <property type="nucleotide sequence ID" value="NZ_BMZS01000015.1"/>
</dbReference>
<gene>
    <name evidence="1" type="ORF">GCM10017083_52220</name>
</gene>
<dbReference type="InterPro" id="IPR040442">
    <property type="entry name" value="Pyrv_kinase-like_dom_sf"/>
</dbReference>
<name>A0A919CSC7_9PROT</name>
<dbReference type="GO" id="GO:0016829">
    <property type="term" value="F:lyase activity"/>
    <property type="evidence" value="ECO:0007669"/>
    <property type="project" value="UniProtKB-KW"/>
</dbReference>
<evidence type="ECO:0000313" key="2">
    <source>
        <dbReference type="Proteomes" id="UP000630353"/>
    </source>
</evidence>
<dbReference type="EMBL" id="BMZS01000015">
    <property type="protein sequence ID" value="GHD62839.1"/>
    <property type="molecule type" value="Genomic_DNA"/>
</dbReference>
<sequence>MPATVAEKRAAFRRLHDSGCFVIPNPWDVGSAIMLQRLGFKALASTSAGMAWAMGRPDNGVTRDDVLAHLQAIVEATDLPVNADYENAFADDPDGVATNIAAAADTGIAGVSVEDSTGNPDAPLYDFDLAVARVAAARAAIDRTGSGVLLTARSEGFIAGRPDLDETVRRLKAFAEAGADCLYAPGIGDDAQIGTVVQAVAPKPVNVLTLGRPVAELAALGARRISVGGSLARAAYGEFLRAARGIADEGSFAAFKNAAASRELNGFFADRKEGRG</sequence>
<dbReference type="PANTHER" id="PTHR42905">
    <property type="entry name" value="PHOSPHOENOLPYRUVATE CARBOXYLASE"/>
    <property type="match status" value="1"/>
</dbReference>
<dbReference type="SUPFAM" id="SSF51621">
    <property type="entry name" value="Phosphoenolpyruvate/pyruvate domain"/>
    <property type="match status" value="1"/>
</dbReference>
<accession>A0A919CSC7</accession>
<dbReference type="PANTHER" id="PTHR42905:SF16">
    <property type="entry name" value="CARBOXYPHOSPHONOENOLPYRUVATE PHOSPHONOMUTASE-LIKE PROTEIN (AFU_ORTHOLOGUE AFUA_5G07230)"/>
    <property type="match status" value="1"/>
</dbReference>
<reference evidence="1" key="1">
    <citation type="journal article" date="2014" name="Int. J. Syst. Evol. Microbiol.">
        <title>Complete genome sequence of Corynebacterium casei LMG S-19264T (=DSM 44701T), isolated from a smear-ripened cheese.</title>
        <authorList>
            <consortium name="US DOE Joint Genome Institute (JGI-PGF)"/>
            <person name="Walter F."/>
            <person name="Albersmeier A."/>
            <person name="Kalinowski J."/>
            <person name="Ruckert C."/>
        </authorList>
    </citation>
    <scope>NUCLEOTIDE SEQUENCE</scope>
    <source>
        <strain evidence="1">KCTC 42651</strain>
    </source>
</reference>
<dbReference type="Gene3D" id="6.10.250.2750">
    <property type="match status" value="1"/>
</dbReference>
<keyword evidence="2" id="KW-1185">Reference proteome</keyword>
<dbReference type="InterPro" id="IPR015813">
    <property type="entry name" value="Pyrv/PenolPyrv_kinase-like_dom"/>
</dbReference>
<reference evidence="1" key="2">
    <citation type="submission" date="2020-09" db="EMBL/GenBank/DDBJ databases">
        <authorList>
            <person name="Sun Q."/>
            <person name="Kim S."/>
        </authorList>
    </citation>
    <scope>NUCLEOTIDE SEQUENCE</scope>
    <source>
        <strain evidence="1">KCTC 42651</strain>
    </source>
</reference>
<dbReference type="Pfam" id="PF13714">
    <property type="entry name" value="PEP_mutase"/>
    <property type="match status" value="1"/>
</dbReference>
<comment type="caution">
    <text evidence="1">The sequence shown here is derived from an EMBL/GenBank/DDBJ whole genome shotgun (WGS) entry which is preliminary data.</text>
</comment>
<dbReference type="CDD" id="cd00377">
    <property type="entry name" value="ICL_PEPM"/>
    <property type="match status" value="1"/>
</dbReference>
<proteinExistence type="predicted"/>
<dbReference type="Proteomes" id="UP000630353">
    <property type="component" value="Unassembled WGS sequence"/>
</dbReference>
<protein>
    <submittedName>
        <fullName evidence="1">2-methylisocitrate lyase</fullName>
    </submittedName>
</protein>
<dbReference type="InterPro" id="IPR039556">
    <property type="entry name" value="ICL/PEPM"/>
</dbReference>
<dbReference type="Gene3D" id="3.20.20.60">
    <property type="entry name" value="Phosphoenolpyruvate-binding domains"/>
    <property type="match status" value="1"/>
</dbReference>
<keyword evidence="1" id="KW-0456">Lyase</keyword>
<dbReference type="AlphaFoldDB" id="A0A919CSC7"/>